<reference key="1">
    <citation type="submission" date="2007-01" db="EMBL/GenBank/DDBJ databases">
        <title>The Genome Sequence of Puccinia graminis f. sp. tritici Strain CRL 75-36-700-3.</title>
        <authorList>
            <consortium name="The Broad Institute Genome Sequencing Platform"/>
            <person name="Birren B."/>
            <person name="Lander E."/>
            <person name="Galagan J."/>
            <person name="Nusbaum C."/>
            <person name="Devon K."/>
            <person name="Cuomo C."/>
            <person name="Jaffe D."/>
            <person name="Butler J."/>
            <person name="Alvarez P."/>
            <person name="Gnerre S."/>
            <person name="Grabherr M."/>
            <person name="Mauceli E."/>
            <person name="Brockman W."/>
            <person name="Young S."/>
            <person name="LaButti K."/>
            <person name="Sykes S."/>
            <person name="DeCaprio D."/>
            <person name="Crawford M."/>
            <person name="Koehrsen M."/>
            <person name="Engels R."/>
            <person name="Montgomery P."/>
            <person name="Pearson M."/>
            <person name="Howarth C."/>
            <person name="Larson L."/>
            <person name="White J."/>
            <person name="Zeng Q."/>
            <person name="Kodira C."/>
            <person name="Yandava C."/>
            <person name="Alvarado L."/>
            <person name="O'Leary S."/>
            <person name="Szabo L."/>
            <person name="Dean R."/>
            <person name="Schein J."/>
        </authorList>
    </citation>
    <scope>NUCLEOTIDE SEQUENCE</scope>
    <source>
        <strain>CRL 75-36-700-3</strain>
    </source>
</reference>
<dbReference type="KEGG" id="pgr:PGTG_12287"/>
<evidence type="ECO:0000313" key="2">
    <source>
        <dbReference type="EMBL" id="EFP86331.2"/>
    </source>
</evidence>
<evidence type="ECO:0000256" key="1">
    <source>
        <dbReference type="SAM" id="MobiDB-lite"/>
    </source>
</evidence>
<evidence type="ECO:0000313" key="3">
    <source>
        <dbReference type="Proteomes" id="UP000008783"/>
    </source>
</evidence>
<dbReference type="PANTHER" id="PTHR31912">
    <property type="entry name" value="IP13529P"/>
    <property type="match status" value="1"/>
</dbReference>
<dbReference type="PANTHER" id="PTHR31912:SF34">
    <property type="entry name" value="NOTOCHORD-RELATED PROTEIN"/>
    <property type="match status" value="1"/>
</dbReference>
<dbReference type="HOGENOM" id="CLU_030586_1_0_1"/>
<gene>
    <name evidence="2" type="ORF">PGTG_12287</name>
</gene>
<dbReference type="GeneID" id="10540344"/>
<accession>E3KPU6</accession>
<organism evidence="2 3">
    <name type="scientific">Puccinia graminis f. sp. tritici (strain CRL 75-36-700-3 / race SCCL)</name>
    <name type="common">Black stem rust fungus</name>
    <dbReference type="NCBI Taxonomy" id="418459"/>
    <lineage>
        <taxon>Eukaryota</taxon>
        <taxon>Fungi</taxon>
        <taxon>Dikarya</taxon>
        <taxon>Basidiomycota</taxon>
        <taxon>Pucciniomycotina</taxon>
        <taxon>Pucciniomycetes</taxon>
        <taxon>Pucciniales</taxon>
        <taxon>Pucciniaceae</taxon>
        <taxon>Puccinia</taxon>
    </lineage>
</organism>
<dbReference type="AlphaFoldDB" id="E3KPU6"/>
<dbReference type="OrthoDB" id="2505776at2759"/>
<sequence>MCIAGITPGPYSPDPQTFNHLLGPLVDELIRLDAGIIIPTHQFPAGRLVQVKLLCIYGDVLATKKVAGYASHSATKFCSFCHAEQSKLHLLQLSRRREKDETISAAVDSKNATSTTEQDNLLKASGVRWSELNRLHYWDPSRHVVLGVMHNWLEGILQGHFRYRWRFGWVPPSQKKKKRQNGSRSTTRPNKRTRTAIESIEIAMDLDDDDIEYQSDEDDDILLNSGLGGSFFTEGDVERFRAAMKHIVLPPGVPHLPHNLGEASHGKLSASQWHALYVFVIPLVICELYIDEVGAIDLHSNRYKFLANTAQLVQCTNVVFARKFKQGDIKRFEMHYKKYSQSVQELFENIKVQPNHHFALHTPQQMSDWGPLVSVAEFAGERLIGFLQKINTNNKIDEMHQSMITRGCRLQRMLASSDYNQLANVLDDNKPQRGRQTKSILLCSSRYTMLFNHVANQDRSVVKHGTFPVPRHGWVLSGLVTPIRSIDCNGVVVGSVSPRNCVVANVAGKMRYGLVRQCYQYKNRLGEDEEFLVMSTITNMYPKRTDACPTRPFRYLLFLFGMVVGRVEDTEQVVFPTQIVSLAAYRLLDDQTFGIPTNGIALIPHGYDACLNIAGNC</sequence>
<dbReference type="RefSeq" id="XP_003330750.2">
    <property type="nucleotide sequence ID" value="XM_003330702.2"/>
</dbReference>
<dbReference type="STRING" id="418459.E3KPU6"/>
<keyword evidence="3" id="KW-1185">Reference proteome</keyword>
<dbReference type="Proteomes" id="UP000008783">
    <property type="component" value="Unassembled WGS sequence"/>
</dbReference>
<dbReference type="InParanoid" id="E3KPU6"/>
<dbReference type="EMBL" id="DS178299">
    <property type="protein sequence ID" value="EFP86331.2"/>
    <property type="molecule type" value="Genomic_DNA"/>
</dbReference>
<feature type="region of interest" description="Disordered" evidence="1">
    <location>
        <begin position="173"/>
        <end position="194"/>
    </location>
</feature>
<protein>
    <submittedName>
        <fullName evidence="2">Uncharacterized protein</fullName>
    </submittedName>
</protein>
<name>E3KPU6_PUCGT</name>
<dbReference type="VEuPathDB" id="FungiDB:PGTG_12287"/>
<reference evidence="3" key="2">
    <citation type="journal article" date="2011" name="Proc. Natl. Acad. Sci. U.S.A.">
        <title>Obligate biotrophy features unraveled by the genomic analysis of rust fungi.</title>
        <authorList>
            <person name="Duplessis S."/>
            <person name="Cuomo C.A."/>
            <person name="Lin Y.-C."/>
            <person name="Aerts A."/>
            <person name="Tisserant E."/>
            <person name="Veneault-Fourrey C."/>
            <person name="Joly D.L."/>
            <person name="Hacquard S."/>
            <person name="Amselem J."/>
            <person name="Cantarel B.L."/>
            <person name="Chiu R."/>
            <person name="Coutinho P.M."/>
            <person name="Feau N."/>
            <person name="Field M."/>
            <person name="Frey P."/>
            <person name="Gelhaye E."/>
            <person name="Goldberg J."/>
            <person name="Grabherr M.G."/>
            <person name="Kodira C.D."/>
            <person name="Kohler A."/>
            <person name="Kuees U."/>
            <person name="Lindquist E.A."/>
            <person name="Lucas S.M."/>
            <person name="Mago R."/>
            <person name="Mauceli E."/>
            <person name="Morin E."/>
            <person name="Murat C."/>
            <person name="Pangilinan J.L."/>
            <person name="Park R."/>
            <person name="Pearson M."/>
            <person name="Quesneville H."/>
            <person name="Rouhier N."/>
            <person name="Sakthikumar S."/>
            <person name="Salamov A.A."/>
            <person name="Schmutz J."/>
            <person name="Selles B."/>
            <person name="Shapiro H."/>
            <person name="Tanguay P."/>
            <person name="Tuskan G.A."/>
            <person name="Henrissat B."/>
            <person name="Van de Peer Y."/>
            <person name="Rouze P."/>
            <person name="Ellis J.G."/>
            <person name="Dodds P.N."/>
            <person name="Schein J.E."/>
            <person name="Zhong S."/>
            <person name="Hamelin R.C."/>
            <person name="Grigoriev I.V."/>
            <person name="Szabo L.J."/>
            <person name="Martin F."/>
        </authorList>
    </citation>
    <scope>NUCLEOTIDE SEQUENCE [LARGE SCALE GENOMIC DNA]</scope>
    <source>
        <strain evidence="3">CRL 75-36-700-3 / race SCCL</strain>
    </source>
</reference>
<proteinExistence type="predicted"/>